<dbReference type="InterPro" id="IPR050377">
    <property type="entry name" value="Radical_SAM_PqqE_MftC-like"/>
</dbReference>
<dbReference type="EMBL" id="CP134853">
    <property type="protein sequence ID" value="WNL26804.1"/>
    <property type="molecule type" value="Genomic_DNA"/>
</dbReference>
<dbReference type="SFLD" id="SFLDG01387">
    <property type="entry name" value="BtrN-like_SPASM_domain_contain"/>
    <property type="match status" value="1"/>
</dbReference>
<dbReference type="GO" id="GO:0046872">
    <property type="term" value="F:metal ion binding"/>
    <property type="evidence" value="ECO:0007669"/>
    <property type="project" value="UniProtKB-KW"/>
</dbReference>
<dbReference type="CDD" id="cd01335">
    <property type="entry name" value="Radical_SAM"/>
    <property type="match status" value="1"/>
</dbReference>
<dbReference type="SFLD" id="SFLDS00029">
    <property type="entry name" value="Radical_SAM"/>
    <property type="match status" value="1"/>
</dbReference>
<dbReference type="PANTHER" id="PTHR11228:SF7">
    <property type="entry name" value="PQQA PEPTIDE CYCLASE"/>
    <property type="match status" value="1"/>
</dbReference>
<evidence type="ECO:0000313" key="10">
    <source>
        <dbReference type="EMBL" id="WNP38550.1"/>
    </source>
</evidence>
<evidence type="ECO:0000256" key="5">
    <source>
        <dbReference type="ARBA" id="ARBA00023004"/>
    </source>
</evidence>
<dbReference type="EMBL" id="CP134855">
    <property type="protein sequence ID" value="WNL32400.1"/>
    <property type="molecule type" value="Genomic_DNA"/>
</dbReference>
<organism evidence="10">
    <name type="scientific">Arcobacter sp. AZ-2023</name>
    <dbReference type="NCBI Taxonomy" id="3074453"/>
    <lineage>
        <taxon>Bacteria</taxon>
        <taxon>Pseudomonadati</taxon>
        <taxon>Campylobacterota</taxon>
        <taxon>Epsilonproteobacteria</taxon>
        <taxon>Campylobacterales</taxon>
        <taxon>Arcobacteraceae</taxon>
        <taxon>Arcobacter</taxon>
    </lineage>
</organism>
<dbReference type="EMBL" id="CP135130">
    <property type="protein sequence ID" value="WNP38550.1"/>
    <property type="molecule type" value="Genomic_DNA"/>
</dbReference>
<keyword evidence="6" id="KW-0411">Iron-sulfur</keyword>
<dbReference type="InterPro" id="IPR007197">
    <property type="entry name" value="rSAM"/>
</dbReference>
<evidence type="ECO:0000256" key="4">
    <source>
        <dbReference type="ARBA" id="ARBA00022723"/>
    </source>
</evidence>
<keyword evidence="4" id="KW-0479">Metal-binding</keyword>
<accession>A0AA96L316</accession>
<dbReference type="CDD" id="cd21109">
    <property type="entry name" value="SPASM"/>
    <property type="match status" value="1"/>
</dbReference>
<dbReference type="Gene3D" id="3.20.20.70">
    <property type="entry name" value="Aldolase class I"/>
    <property type="match status" value="1"/>
</dbReference>
<sequence length="329" mass="37767">MQEIKKAKYGFQKHLNSEFPSQIIVDSTQFCNLACIHCPHPSFIKTDAYSGSHLDIELHKKLIDEIATDGLGICQYIRYTANGETLIHPKFDEMIEYAGKYSKTRINVTTNGVLLTDKKSKKLLDAGVNVFDISLDAYSDETYSKVRVKGDLSKVRPNVLNLIKLIKEGSYDAKLVVSFVEQPLNMHETKQFEDFWKNAGADFVVIRRLHSAGGAKDGIKSKMEEGFKTIKRKPCLYPWERLTITPEGDLSYCPTDWMNKSHFIHFSKTTIKEAWQGKFMNSLREAHLSNNYKGFDFCKQCPDWIHTRWPEEGRGYSDMMQELVPSDLL</sequence>
<keyword evidence="5" id="KW-0408">Iron</keyword>
<evidence type="ECO:0000256" key="3">
    <source>
        <dbReference type="ARBA" id="ARBA00022691"/>
    </source>
</evidence>
<evidence type="ECO:0000313" key="11">
    <source>
        <dbReference type="EMBL" id="WNP40642.1"/>
    </source>
</evidence>
<dbReference type="InterPro" id="IPR013785">
    <property type="entry name" value="Aldolase_TIM"/>
</dbReference>
<dbReference type="Pfam" id="PF04055">
    <property type="entry name" value="Radical_SAM"/>
    <property type="match status" value="1"/>
</dbReference>
<keyword evidence="2" id="KW-0004">4Fe-4S</keyword>
<dbReference type="Pfam" id="PF13186">
    <property type="entry name" value="SPASM"/>
    <property type="match status" value="1"/>
</dbReference>
<dbReference type="InterPro" id="IPR058240">
    <property type="entry name" value="rSAM_sf"/>
</dbReference>
<protein>
    <submittedName>
        <fullName evidence="10">Radical SAM protein</fullName>
    </submittedName>
</protein>
<reference evidence="10" key="1">
    <citation type="submission" date="2023-09" db="EMBL/GenBank/DDBJ databases">
        <title>Arcobacter tbilisiensis sp. nov. isolated from chicken meat in Tbilisi, Georgia.</title>
        <authorList>
            <person name="Matthias R."/>
            <person name="Zautner A.E."/>
        </authorList>
    </citation>
    <scope>NUCLEOTIDE SEQUENCE</scope>
    <source>
        <strain evidence="10">LEO 101</strain>
        <strain evidence="8">LEO 49</strain>
        <strain evidence="11">LEO 50</strain>
        <strain evidence="9">LEO 53</strain>
    </source>
</reference>
<evidence type="ECO:0000313" key="8">
    <source>
        <dbReference type="EMBL" id="WNL26804.1"/>
    </source>
</evidence>
<evidence type="ECO:0000313" key="9">
    <source>
        <dbReference type="EMBL" id="WNL32400.1"/>
    </source>
</evidence>
<keyword evidence="3" id="KW-0949">S-adenosyl-L-methionine</keyword>
<evidence type="ECO:0000256" key="2">
    <source>
        <dbReference type="ARBA" id="ARBA00022485"/>
    </source>
</evidence>
<name>A0AA96L316_9BACT</name>
<dbReference type="GO" id="GO:0051536">
    <property type="term" value="F:iron-sulfur cluster binding"/>
    <property type="evidence" value="ECO:0007669"/>
    <property type="project" value="UniProtKB-KW"/>
</dbReference>
<comment type="cofactor">
    <cofactor evidence="1">
        <name>[4Fe-4S] cluster</name>
        <dbReference type="ChEBI" id="CHEBI:49883"/>
    </cofactor>
</comment>
<evidence type="ECO:0000256" key="1">
    <source>
        <dbReference type="ARBA" id="ARBA00001966"/>
    </source>
</evidence>
<feature type="domain" description="Radical SAM core" evidence="7">
    <location>
        <begin position="17"/>
        <end position="256"/>
    </location>
</feature>
<dbReference type="SFLD" id="SFLDG01067">
    <property type="entry name" value="SPASM/twitch_domain_containing"/>
    <property type="match status" value="1"/>
</dbReference>
<dbReference type="PROSITE" id="PS51918">
    <property type="entry name" value="RADICAL_SAM"/>
    <property type="match status" value="1"/>
</dbReference>
<dbReference type="AlphaFoldDB" id="A0AA96L316"/>
<dbReference type="InterPro" id="IPR034391">
    <property type="entry name" value="AdoMet-like_SPASM_containing"/>
</dbReference>
<dbReference type="GO" id="GO:0003824">
    <property type="term" value="F:catalytic activity"/>
    <property type="evidence" value="ECO:0007669"/>
    <property type="project" value="InterPro"/>
</dbReference>
<evidence type="ECO:0000256" key="6">
    <source>
        <dbReference type="ARBA" id="ARBA00023014"/>
    </source>
</evidence>
<dbReference type="InterPro" id="IPR023885">
    <property type="entry name" value="4Fe4S-binding_SPASM_dom"/>
</dbReference>
<dbReference type="PANTHER" id="PTHR11228">
    <property type="entry name" value="RADICAL SAM DOMAIN PROTEIN"/>
    <property type="match status" value="1"/>
</dbReference>
<evidence type="ECO:0000259" key="7">
    <source>
        <dbReference type="PROSITE" id="PS51918"/>
    </source>
</evidence>
<dbReference type="EMBL" id="CP135131">
    <property type="protein sequence ID" value="WNP40642.1"/>
    <property type="molecule type" value="Genomic_DNA"/>
</dbReference>
<proteinExistence type="predicted"/>
<gene>
    <name evidence="10" type="ORF">RJG58_02360</name>
    <name evidence="11" type="ORF">RMP69_02360</name>
    <name evidence="8" type="ORF">RMQ65_05735</name>
    <name evidence="9" type="ORF">RMQ67_02360</name>
</gene>
<dbReference type="SUPFAM" id="SSF102114">
    <property type="entry name" value="Radical SAM enzymes"/>
    <property type="match status" value="1"/>
</dbReference>